<evidence type="ECO:0000313" key="1">
    <source>
        <dbReference type="EMBL" id="ESS70445.1"/>
    </source>
</evidence>
<protein>
    <submittedName>
        <fullName evidence="1">Uncharacterized protein</fullName>
    </submittedName>
</protein>
<dbReference type="Proteomes" id="UP000017842">
    <property type="component" value="Unassembled WGS sequence"/>
</dbReference>
<dbReference type="EMBL" id="AYLO01000114">
    <property type="protein sequence ID" value="ESS70445.1"/>
    <property type="molecule type" value="Genomic_DNA"/>
</dbReference>
<keyword evidence="2" id="KW-1185">Reference proteome</keyword>
<name>V5BAY7_9GAMM</name>
<evidence type="ECO:0000313" key="2">
    <source>
        <dbReference type="Proteomes" id="UP000017842"/>
    </source>
</evidence>
<gene>
    <name evidence="1" type="ORF">MGMO_122c00050</name>
</gene>
<dbReference type="AlphaFoldDB" id="V5BAY7"/>
<accession>V5BAY7</accession>
<organism evidence="1 2">
    <name type="scientific">Methyloglobulus morosus KoM1</name>
    <dbReference type="NCBI Taxonomy" id="1116472"/>
    <lineage>
        <taxon>Bacteria</taxon>
        <taxon>Pseudomonadati</taxon>
        <taxon>Pseudomonadota</taxon>
        <taxon>Gammaproteobacteria</taxon>
        <taxon>Methylococcales</taxon>
        <taxon>Methylococcaceae</taxon>
        <taxon>Methyloglobulus</taxon>
    </lineage>
</organism>
<dbReference type="RefSeq" id="WP_023495849.1">
    <property type="nucleotide sequence ID" value="NZ_AYLO01000114.1"/>
</dbReference>
<reference evidence="1 2" key="1">
    <citation type="journal article" date="2013" name="Genome Announc.">
        <title>Draft Genome Sequence of the Methanotrophic Gammaproteobacterium Methyloglobulus morosus DSM 22980 Strain KoM1.</title>
        <authorList>
            <person name="Poehlein A."/>
            <person name="Deutzmann J.S."/>
            <person name="Daniel R."/>
            <person name="Simeonova D.D."/>
        </authorList>
    </citation>
    <scope>NUCLEOTIDE SEQUENCE [LARGE SCALE GENOMIC DNA]</scope>
    <source>
        <strain evidence="1 2">KoM1</strain>
    </source>
</reference>
<dbReference type="eggNOG" id="ENOG5032X9K">
    <property type="taxonomic scope" value="Bacteria"/>
</dbReference>
<proteinExistence type="predicted"/>
<dbReference type="OrthoDB" id="6402880at2"/>
<comment type="caution">
    <text evidence="1">The sequence shown here is derived from an EMBL/GenBank/DDBJ whole genome shotgun (WGS) entry which is preliminary data.</text>
</comment>
<sequence length="342" mass="39592">MARDKVARVCWNTNYWQKPSGMDGKVSNKNSGAYESKTGYGHEEWLLDTNKLVDGFHYAYIQAIGQHKSKYIGDTYNISIYSINSKTKERWWLGEIKNVAVVDDKESKQIFKEYANRGWLKEMYAQLEDVGADVNEFKSISPKGFCCIKYMAEDLNILDEPRRFDKNDPAIKSDYYNLKNKVENPKLENQEFHFNPGHCMGKEKTTSSYKGKNSDIDLLHNQIQTDLYKLLVSKYGHNGVGTEQETGLGTKIDIVVKEQNGHIFYEIKTANTIKQCIRDALAQLLEYAHYPNKSRANKLIVVSPNKVTKESILYLQYLRQNFNIPIYYQVFDSNLKTLSNEY</sequence>